<feature type="compositionally biased region" description="Polar residues" evidence="2">
    <location>
        <begin position="480"/>
        <end position="494"/>
    </location>
</feature>
<accession>A0A6P3VVW6</accession>
<dbReference type="PANTHER" id="PTHR22633">
    <property type="entry name" value="NEURONAL TYROSINE-PHOSPHORYLATED PHOSPHOINOSITIDE-3-KINASE ADAPTER 2-RELATED"/>
    <property type="match status" value="1"/>
</dbReference>
<feature type="compositionally biased region" description="Basic and acidic residues" evidence="2">
    <location>
        <begin position="38"/>
        <end position="70"/>
    </location>
</feature>
<sequence length="915" mass="100827">MMSSKEDTLRFFQYVEDSGLRAYKGLITHNQDFVRNEKNRTIGQEKNDKKRKQEEAIKSTGEDIVTEGKHLRIGSMTMPAAPERVAHPSCGPGFAVRSQSLHSVGGGGEEDGSPTSRKQPPPKPRRDPNTKLSISSETVDLASSTCRSGDPDKCDASQGCSDECRRVPPPKPKRNPNTQLSISFDESYIRTHSSKGSPPASRGSLASSPPEPQSPPGRDSDSDEPVYIEMSGSAAAVAAREVQRSEDDEPGEAVYEEMKYPALEELDSFWEPSGFRSQCATPCPPDQPEPLGSRCSTPRGTPLCDIPAPFPNLLTHRPPLLVFPAAPAQCSPNSDESPLTPLDVAKLPMLENASYSKSPTSSSSMEPSISSSASSSFSHHRRRAERELTATPTITVSGRSSAPPLSCTLYKSSASGHGYQRSHSACPSPVSMGRCLTPLSLMRVPPFDGPFPNAGLPRSASATPHGKGSPPQEGGRLHGSMQNVSMGRSRTPTSPLDELTNLFTTGRNMLKKNTSGRKSKEPGESESKGRCHSSESKKEGKDRHHKESKRESKERHSSSKESKRESKDRSCNGMEPIPRRDSKDRIANMPEALLRQDSKDRTSNNVDLFQRRDSKDRGNNISDLLPRRDSKDRGCNGMDCVPRQDSKETGRNGTDLRRDGKDRGSHVPDAMSRHESKESVRNGLEVRRNSKEGGRKDSESRRDWDSKERNHHSTDTKRESKDRGCNSADFASRRDFKDRGGHVPELLPRHEGKERITYCTEPTKTNEWEGITGPPAIGTPNRLGRSSVSPTMMLGNTNSELKTVQKVARSPSTPVAPSPLGTPQRQPQEPPQSQMPPMPWVYGDSTMLEMIERKQRLCREIRSRQQQPPQRPPLRSPCKQESAPALPDWKKSNGAKKYGPPPYPSQTTVFWDTAI</sequence>
<dbReference type="PANTHER" id="PTHR22633:SF1">
    <property type="entry name" value="NEURONAL TYROSINE-PHOSPHORYLATED PHOSPHOINOSITIDE-3-KINASE ADAPTER 2"/>
    <property type="match status" value="1"/>
</dbReference>
<evidence type="ECO:0000259" key="3">
    <source>
        <dbReference type="Pfam" id="PF15439"/>
    </source>
</evidence>
<feature type="compositionally biased region" description="Basic and acidic residues" evidence="2">
    <location>
        <begin position="518"/>
        <end position="542"/>
    </location>
</feature>
<feature type="compositionally biased region" description="Basic and acidic residues" evidence="2">
    <location>
        <begin position="609"/>
        <end position="618"/>
    </location>
</feature>
<dbReference type="Proteomes" id="UP000515152">
    <property type="component" value="Chromosome 22"/>
</dbReference>
<reference evidence="6" key="1">
    <citation type="submission" date="2025-08" db="UniProtKB">
        <authorList>
            <consortium name="RefSeq"/>
        </authorList>
    </citation>
    <scope>IDENTIFICATION</scope>
</reference>
<feature type="compositionally biased region" description="Polar residues" evidence="2">
    <location>
        <begin position="390"/>
        <end position="400"/>
    </location>
</feature>
<feature type="compositionally biased region" description="Polar residues" evidence="2">
    <location>
        <begin position="905"/>
        <end position="915"/>
    </location>
</feature>
<feature type="compositionally biased region" description="Basic and acidic residues" evidence="2">
    <location>
        <begin position="642"/>
        <end position="724"/>
    </location>
</feature>
<gene>
    <name evidence="6" type="primary">nyap2b</name>
</gene>
<dbReference type="GO" id="GO:0043491">
    <property type="term" value="P:phosphatidylinositol 3-kinase/protein kinase B signal transduction"/>
    <property type="evidence" value="ECO:0007669"/>
    <property type="project" value="InterPro"/>
</dbReference>
<feature type="compositionally biased region" description="Basic and acidic residues" evidence="2">
    <location>
        <begin position="548"/>
        <end position="570"/>
    </location>
</feature>
<feature type="region of interest" description="Disordered" evidence="2">
    <location>
        <begin position="275"/>
        <end position="296"/>
    </location>
</feature>
<feature type="compositionally biased region" description="Polar residues" evidence="2">
    <location>
        <begin position="501"/>
        <end position="513"/>
    </location>
</feature>
<dbReference type="Pfam" id="PF15439">
    <property type="entry name" value="NYAP_N"/>
    <property type="match status" value="1"/>
</dbReference>
<feature type="compositionally biased region" description="Low complexity" evidence="2">
    <location>
        <begin position="354"/>
        <end position="377"/>
    </location>
</feature>
<evidence type="ECO:0000259" key="4">
    <source>
        <dbReference type="Pfam" id="PF15452"/>
    </source>
</evidence>
<keyword evidence="5" id="KW-1185">Reference proteome</keyword>
<feature type="compositionally biased region" description="Basic and acidic residues" evidence="2">
    <location>
        <begin position="577"/>
        <end position="586"/>
    </location>
</feature>
<evidence type="ECO:0000256" key="2">
    <source>
        <dbReference type="SAM" id="MobiDB-lite"/>
    </source>
</evidence>
<keyword evidence="1" id="KW-0597">Phosphoprotein</keyword>
<organism evidence="5 6">
    <name type="scientific">Clupea harengus</name>
    <name type="common">Atlantic herring</name>
    <dbReference type="NCBI Taxonomy" id="7950"/>
    <lineage>
        <taxon>Eukaryota</taxon>
        <taxon>Metazoa</taxon>
        <taxon>Chordata</taxon>
        <taxon>Craniata</taxon>
        <taxon>Vertebrata</taxon>
        <taxon>Euteleostomi</taxon>
        <taxon>Actinopterygii</taxon>
        <taxon>Neopterygii</taxon>
        <taxon>Teleostei</taxon>
        <taxon>Clupei</taxon>
        <taxon>Clupeiformes</taxon>
        <taxon>Clupeoidei</taxon>
        <taxon>Clupeidae</taxon>
        <taxon>Clupea</taxon>
    </lineage>
</organism>
<dbReference type="CTD" id="100535812"/>
<feature type="compositionally biased region" description="Polar residues" evidence="2">
    <location>
        <begin position="178"/>
        <end position="196"/>
    </location>
</feature>
<feature type="region of interest" description="Disordered" evidence="2">
    <location>
        <begin position="38"/>
        <end position="253"/>
    </location>
</feature>
<feature type="compositionally biased region" description="Pro residues" evidence="2">
    <location>
        <begin position="828"/>
        <end position="839"/>
    </location>
</feature>
<feature type="region of interest" description="Disordered" evidence="2">
    <location>
        <begin position="353"/>
        <end position="402"/>
    </location>
</feature>
<feature type="domain" description="Neuronal tyrosine-phosphorylated phosphoinositide-3-kinase adapter C-terminal" evidence="4">
    <location>
        <begin position="478"/>
        <end position="550"/>
    </location>
</feature>
<feature type="region of interest" description="Disordered" evidence="2">
    <location>
        <begin position="859"/>
        <end position="915"/>
    </location>
</feature>
<dbReference type="InterPro" id="IPR029353">
    <property type="entry name" value="NYAP_C"/>
</dbReference>
<dbReference type="RefSeq" id="XP_012681753.2">
    <property type="nucleotide sequence ID" value="XM_012826299.3"/>
</dbReference>
<feature type="compositionally biased region" description="Polar residues" evidence="2">
    <location>
        <begin position="784"/>
        <end position="802"/>
    </location>
</feature>
<feature type="domain" description="Neuronal tyrosine-phosphorylated phosphoinositide-3-kinase adapter C-terminal" evidence="4">
    <location>
        <begin position="723"/>
        <end position="915"/>
    </location>
</feature>
<feature type="region of interest" description="Disordered" evidence="2">
    <location>
        <begin position="446"/>
        <end position="841"/>
    </location>
</feature>
<protein>
    <submittedName>
        <fullName evidence="6">Neuronal tyrosine-phosphorylated phosphoinositide-3-kinase adapter 2</fullName>
    </submittedName>
</protein>
<dbReference type="KEGG" id="char:105899156"/>
<dbReference type="InterPro" id="IPR026722">
    <property type="entry name" value="NYAP1/NYAP2"/>
</dbReference>
<feature type="domain" description="Neuronal tyrosine-phosphorylated phosphoinositide-3-kinase adapter N-terminal" evidence="3">
    <location>
        <begin position="44"/>
        <end position="420"/>
    </location>
</feature>
<dbReference type="AlphaFoldDB" id="A0A6P3VVW6"/>
<feature type="compositionally biased region" description="Basic and acidic residues" evidence="2">
    <location>
        <begin position="625"/>
        <end position="634"/>
    </location>
</feature>
<evidence type="ECO:0000313" key="5">
    <source>
        <dbReference type="Proteomes" id="UP000515152"/>
    </source>
</evidence>
<feature type="compositionally biased region" description="Basic and acidic residues" evidence="2">
    <location>
        <begin position="731"/>
        <end position="756"/>
    </location>
</feature>
<dbReference type="OrthoDB" id="9832999at2759"/>
<evidence type="ECO:0000256" key="1">
    <source>
        <dbReference type="ARBA" id="ARBA00022553"/>
    </source>
</evidence>
<feature type="compositionally biased region" description="Polar residues" evidence="2">
    <location>
        <begin position="132"/>
        <end position="147"/>
    </location>
</feature>
<dbReference type="Pfam" id="PF15452">
    <property type="entry name" value="NYAP_C"/>
    <property type="match status" value="2"/>
</dbReference>
<dbReference type="GeneID" id="105899156"/>
<dbReference type="InterPro" id="IPR039482">
    <property type="entry name" value="NYAP_N"/>
</dbReference>
<name>A0A6P3VVW6_CLUHA</name>
<dbReference type="GO" id="GO:0048812">
    <property type="term" value="P:neuron projection morphogenesis"/>
    <property type="evidence" value="ECO:0007669"/>
    <property type="project" value="InterPro"/>
</dbReference>
<evidence type="ECO:0000313" key="6">
    <source>
        <dbReference type="RefSeq" id="XP_012681753.2"/>
    </source>
</evidence>
<proteinExistence type="predicted"/>